<dbReference type="EMBL" id="KK088462">
    <property type="protein sequence ID" value="EYE90315.1"/>
    <property type="molecule type" value="Genomic_DNA"/>
</dbReference>
<name>A0A017S2A9_ASPRC</name>
<evidence type="ECO:0000256" key="1">
    <source>
        <dbReference type="SAM" id="Phobius"/>
    </source>
</evidence>
<dbReference type="Proteomes" id="UP000019804">
    <property type="component" value="Unassembled WGS sequence"/>
</dbReference>
<protein>
    <submittedName>
        <fullName evidence="2">Uncharacterized protein</fullName>
    </submittedName>
</protein>
<gene>
    <name evidence="2" type="ORF">EURHEDRAFT_310370</name>
</gene>
<sequence length="94" mass="10876">MYFCLRTYSFFLSFFLFFFISIYLFVLLSFLPPLAFWCFVNVCGGLISKKKLLNIKTSSGTVSVNRWVDFRLRQNRSRSLLTKANPAICSFGCG</sequence>
<evidence type="ECO:0000313" key="3">
    <source>
        <dbReference type="Proteomes" id="UP000019804"/>
    </source>
</evidence>
<feature type="transmembrane region" description="Helical" evidence="1">
    <location>
        <begin position="7"/>
        <end position="24"/>
    </location>
</feature>
<proteinExistence type="predicted"/>
<keyword evidence="3" id="KW-1185">Reference proteome</keyword>
<evidence type="ECO:0000313" key="2">
    <source>
        <dbReference type="EMBL" id="EYE90315.1"/>
    </source>
</evidence>
<keyword evidence="1" id="KW-1133">Transmembrane helix</keyword>
<organism evidence="2 3">
    <name type="scientific">Aspergillus ruber (strain CBS 135680)</name>
    <dbReference type="NCBI Taxonomy" id="1388766"/>
    <lineage>
        <taxon>Eukaryota</taxon>
        <taxon>Fungi</taxon>
        <taxon>Dikarya</taxon>
        <taxon>Ascomycota</taxon>
        <taxon>Pezizomycotina</taxon>
        <taxon>Eurotiomycetes</taxon>
        <taxon>Eurotiomycetidae</taxon>
        <taxon>Eurotiales</taxon>
        <taxon>Aspergillaceae</taxon>
        <taxon>Aspergillus</taxon>
        <taxon>Aspergillus subgen. Aspergillus</taxon>
    </lineage>
</organism>
<dbReference type="RefSeq" id="XP_040634005.1">
    <property type="nucleotide sequence ID" value="XM_040778305.1"/>
</dbReference>
<keyword evidence="1" id="KW-0472">Membrane</keyword>
<dbReference type="AlphaFoldDB" id="A0A017S2A9"/>
<reference evidence="3" key="1">
    <citation type="journal article" date="2014" name="Nat. Commun.">
        <title>Genomic adaptations of the halophilic Dead Sea filamentous fungus Eurotium rubrum.</title>
        <authorList>
            <person name="Kis-Papo T."/>
            <person name="Weig A.R."/>
            <person name="Riley R."/>
            <person name="Persoh D."/>
            <person name="Salamov A."/>
            <person name="Sun H."/>
            <person name="Lipzen A."/>
            <person name="Wasser S.P."/>
            <person name="Rambold G."/>
            <person name="Grigoriev I.V."/>
            <person name="Nevo E."/>
        </authorList>
    </citation>
    <scope>NUCLEOTIDE SEQUENCE [LARGE SCALE GENOMIC DNA]</scope>
    <source>
        <strain evidence="3">CBS 135680</strain>
    </source>
</reference>
<dbReference type="HOGENOM" id="CLU_2385782_0_0_1"/>
<accession>A0A017S2A9</accession>
<dbReference type="GeneID" id="63693429"/>
<keyword evidence="1" id="KW-0812">Transmembrane</keyword>